<keyword evidence="1" id="KW-0812">Transmembrane</keyword>
<proteinExistence type="predicted"/>
<feature type="transmembrane region" description="Helical" evidence="1">
    <location>
        <begin position="6"/>
        <end position="29"/>
    </location>
</feature>
<feature type="transmembrane region" description="Helical" evidence="1">
    <location>
        <begin position="117"/>
        <end position="137"/>
    </location>
</feature>
<reference evidence="3" key="1">
    <citation type="submission" date="2017-02" db="UniProtKB">
        <authorList>
            <consortium name="WormBaseParasite"/>
        </authorList>
    </citation>
    <scope>IDENTIFICATION</scope>
</reference>
<evidence type="ECO:0000256" key="1">
    <source>
        <dbReference type="SAM" id="Phobius"/>
    </source>
</evidence>
<keyword evidence="1" id="KW-0472">Membrane</keyword>
<sequence length="310" mass="36627">MATFLTDIILAAFSLIMSGACLHFANALYNLKKYHVNFRTLIVSLLIFNSTYYFLVFVFEMIFIITGDNNYFDVMILVDFYILYGGIYYLQLFIFIERIIAVSCISRYELSSSEPPYIALGFMILSFGVTALHKILIRNVFEAYDIMSFEIIILSVLAFLVYHYLHKKEIDKRENDFLQYLTNNLSYKFQYYENQKTYSLTKYLLGIFLVFESLRLISRAVLDSFTRCPNFHTIMYLTVFVLSIMKIVAHLYVFVLNEPKMRESFINLFDSRCRGYSENDSNVALYVNSNSLESADRERIYFYGYRRQKD</sequence>
<evidence type="ECO:0000313" key="3">
    <source>
        <dbReference type="WBParaSite" id="SPAL_0000094200.1"/>
    </source>
</evidence>
<feature type="transmembrane region" description="Helical" evidence="1">
    <location>
        <begin position="203"/>
        <end position="222"/>
    </location>
</feature>
<feature type="transmembrane region" description="Helical" evidence="1">
    <location>
        <begin position="41"/>
        <end position="65"/>
    </location>
</feature>
<feature type="transmembrane region" description="Helical" evidence="1">
    <location>
        <begin position="71"/>
        <end position="96"/>
    </location>
</feature>
<feature type="transmembrane region" description="Helical" evidence="1">
    <location>
        <begin position="143"/>
        <end position="165"/>
    </location>
</feature>
<dbReference type="Proteomes" id="UP000046392">
    <property type="component" value="Unplaced"/>
</dbReference>
<protein>
    <submittedName>
        <fullName evidence="3">7TM_GPCR_Srx domain-containing protein</fullName>
    </submittedName>
</protein>
<feature type="transmembrane region" description="Helical" evidence="1">
    <location>
        <begin position="234"/>
        <end position="255"/>
    </location>
</feature>
<name>A0A0N5B4E0_STREA</name>
<keyword evidence="1" id="KW-1133">Transmembrane helix</keyword>
<dbReference type="AlphaFoldDB" id="A0A0N5B4E0"/>
<accession>A0A0N5B4E0</accession>
<evidence type="ECO:0000313" key="2">
    <source>
        <dbReference type="Proteomes" id="UP000046392"/>
    </source>
</evidence>
<keyword evidence="2" id="KW-1185">Reference proteome</keyword>
<dbReference type="WBParaSite" id="SPAL_0000094200.1">
    <property type="protein sequence ID" value="SPAL_0000094200.1"/>
    <property type="gene ID" value="SPAL_0000094200"/>
</dbReference>
<organism evidence="2 3">
    <name type="scientific">Strongyloides papillosus</name>
    <name type="common">Intestinal threadworm</name>
    <dbReference type="NCBI Taxonomy" id="174720"/>
    <lineage>
        <taxon>Eukaryota</taxon>
        <taxon>Metazoa</taxon>
        <taxon>Ecdysozoa</taxon>
        <taxon>Nematoda</taxon>
        <taxon>Chromadorea</taxon>
        <taxon>Rhabditida</taxon>
        <taxon>Tylenchina</taxon>
        <taxon>Panagrolaimomorpha</taxon>
        <taxon>Strongyloidoidea</taxon>
        <taxon>Strongyloididae</taxon>
        <taxon>Strongyloides</taxon>
    </lineage>
</organism>